<dbReference type="PROSITE" id="PS50235">
    <property type="entry name" value="USP_3"/>
    <property type="match status" value="1"/>
</dbReference>
<dbReference type="PANTHER" id="PTHR24006">
    <property type="entry name" value="UBIQUITIN CARBOXYL-TERMINAL HYDROLASE"/>
    <property type="match status" value="1"/>
</dbReference>
<keyword evidence="2" id="KW-0833">Ubl conjugation pathway</keyword>
<dbReference type="EMBL" id="SKCS01000215">
    <property type="protein sequence ID" value="TNN12696.1"/>
    <property type="molecule type" value="Genomic_DNA"/>
</dbReference>
<dbReference type="GO" id="GO:0016477">
    <property type="term" value="P:cell migration"/>
    <property type="evidence" value="ECO:0007669"/>
    <property type="project" value="TreeGrafter"/>
</dbReference>
<dbReference type="PROSITE" id="PS00972">
    <property type="entry name" value="USP_1"/>
    <property type="match status" value="1"/>
</dbReference>
<dbReference type="PROSITE" id="PS00973">
    <property type="entry name" value="USP_2"/>
    <property type="match status" value="1"/>
</dbReference>
<feature type="region of interest" description="Disordered" evidence="4">
    <location>
        <begin position="1834"/>
        <end position="1896"/>
    </location>
</feature>
<dbReference type="InterPro" id="IPR018200">
    <property type="entry name" value="USP_CS"/>
</dbReference>
<dbReference type="GO" id="GO:0005829">
    <property type="term" value="C:cytosol"/>
    <property type="evidence" value="ECO:0007669"/>
    <property type="project" value="TreeGrafter"/>
</dbReference>
<dbReference type="Gene3D" id="3.90.70.10">
    <property type="entry name" value="Cysteine proteinases"/>
    <property type="match status" value="1"/>
</dbReference>
<evidence type="ECO:0000313" key="6">
    <source>
        <dbReference type="EMBL" id="TNN12696.1"/>
    </source>
</evidence>
<dbReference type="GO" id="GO:0004843">
    <property type="term" value="F:cysteine-type deubiquitinase activity"/>
    <property type="evidence" value="ECO:0007669"/>
    <property type="project" value="InterPro"/>
</dbReference>
<dbReference type="Pfam" id="PF00443">
    <property type="entry name" value="UCH"/>
    <property type="match status" value="1"/>
</dbReference>
<reference evidence="6 7" key="1">
    <citation type="submission" date="2019-03" db="EMBL/GenBank/DDBJ databases">
        <title>An improved genome assembly of the fluke Schistosoma japonicum.</title>
        <authorList>
            <person name="Hu W."/>
            <person name="Luo F."/>
            <person name="Yin M."/>
            <person name="Mo X."/>
            <person name="Sun C."/>
            <person name="Wu Q."/>
            <person name="Zhu B."/>
            <person name="Xiang M."/>
            <person name="Wang J."/>
            <person name="Wang Y."/>
            <person name="Zhang T."/>
            <person name="Xu B."/>
            <person name="Zheng H."/>
            <person name="Feng Z."/>
        </authorList>
    </citation>
    <scope>NUCLEOTIDE SEQUENCE [LARGE SCALE GENOMIC DNA]</scope>
    <source>
        <strain evidence="6">HuSjv2</strain>
        <tissue evidence="6">Worms</tissue>
    </source>
</reference>
<protein>
    <submittedName>
        <fullName evidence="6">Putative ubiquitin carboxyl-terminal hydrolase FAF-X</fullName>
    </submittedName>
</protein>
<keyword evidence="1" id="KW-0645">Protease</keyword>
<feature type="region of interest" description="Disordered" evidence="4">
    <location>
        <begin position="1094"/>
        <end position="1116"/>
    </location>
</feature>
<keyword evidence="7" id="KW-1185">Reference proteome</keyword>
<evidence type="ECO:0000313" key="7">
    <source>
        <dbReference type="Proteomes" id="UP000311919"/>
    </source>
</evidence>
<evidence type="ECO:0000256" key="4">
    <source>
        <dbReference type="SAM" id="MobiDB-lite"/>
    </source>
</evidence>
<dbReference type="InterPro" id="IPR028889">
    <property type="entry name" value="USP"/>
</dbReference>
<dbReference type="GO" id="GO:0006508">
    <property type="term" value="P:proteolysis"/>
    <property type="evidence" value="ECO:0007669"/>
    <property type="project" value="UniProtKB-KW"/>
</dbReference>
<evidence type="ECO:0000256" key="2">
    <source>
        <dbReference type="ARBA" id="ARBA00022786"/>
    </source>
</evidence>
<feature type="compositionally biased region" description="Low complexity" evidence="4">
    <location>
        <begin position="1094"/>
        <end position="1115"/>
    </location>
</feature>
<feature type="compositionally biased region" description="Low complexity" evidence="4">
    <location>
        <begin position="1877"/>
        <end position="1896"/>
    </location>
</feature>
<dbReference type="PANTHER" id="PTHR24006:SF925">
    <property type="entry name" value="UBIQUITINYL HYDROLASE 1"/>
    <property type="match status" value="1"/>
</dbReference>
<feature type="domain" description="USP" evidence="5">
    <location>
        <begin position="2433"/>
        <end position="2878"/>
    </location>
</feature>
<organism evidence="6 7">
    <name type="scientific">Schistosoma japonicum</name>
    <name type="common">Blood fluke</name>
    <dbReference type="NCBI Taxonomy" id="6182"/>
    <lineage>
        <taxon>Eukaryota</taxon>
        <taxon>Metazoa</taxon>
        <taxon>Spiralia</taxon>
        <taxon>Lophotrochozoa</taxon>
        <taxon>Platyhelminthes</taxon>
        <taxon>Trematoda</taxon>
        <taxon>Digenea</taxon>
        <taxon>Strigeidida</taxon>
        <taxon>Schistosomatoidea</taxon>
        <taxon>Schistosomatidae</taxon>
        <taxon>Schistosoma</taxon>
    </lineage>
</organism>
<comment type="caution">
    <text evidence="6">The sequence shown here is derived from an EMBL/GenBank/DDBJ whole genome shotgun (WGS) entry which is preliminary data.</text>
</comment>
<evidence type="ECO:0000256" key="1">
    <source>
        <dbReference type="ARBA" id="ARBA00022670"/>
    </source>
</evidence>
<feature type="compositionally biased region" description="Low complexity" evidence="4">
    <location>
        <begin position="1834"/>
        <end position="1864"/>
    </location>
</feature>
<evidence type="ECO:0000256" key="3">
    <source>
        <dbReference type="ARBA" id="ARBA00022801"/>
    </source>
</evidence>
<keyword evidence="3 6" id="KW-0378">Hydrolase</keyword>
<accession>A0A4Z2D8C3</accession>
<dbReference type="InterPro" id="IPR001394">
    <property type="entry name" value="Peptidase_C19_UCH"/>
</dbReference>
<name>A0A4Z2D8C3_SCHJA</name>
<sequence>MDMNNSRQDQFFNDSPIESSLNSIFGAITTENTSSTYLKLSPPPTTLFPVHAFNTLNSLLSRSHWQVPVLPDSQLETILLASINMAKHGEDIYSQDCLRFYSDGLINSFQKIFQDDAVTRWDSHILHFIYANALLAVELCSIKAKSDCLGILELESILFDPNSRFHTRSMISTGVTHEIRYGVHRNVVCRFDDIIKLLPHISISNEEKIECHHQQQEVEQSEKEEKTNLVQASDVLRLCDTASIREYSIPYDDYKDAPILVDFINLFGRSNGFERLKSRFIELDNTCTCNQKEQQNQQDGMQHQQSQETRDKADFISLNLIHTYLHPFALCSNYLSDSVIEDYFKPIISIVVNYLSHLTDDQIKLEAKKETRKDDFITGLYFSLCTLLKRIPLTKEDDVEKIELLCLNMIYRFFQSSSFNGKMNTLNELIRLLPNLNSLRVGQWITDIKLLKLLLRENLHQLQYVEKVEEIIRFMIRKLLLTSNDLDIIWESQIGKHETIIKNIFNMLTRLSLEFSMNQLNYLFNCFKRSWDKATKRQRERLIDLITMLAEQDSDGMMMQKTLDLLWGWAVSLKFSTDLMNASLKAHTKILSCNKSFVCQLRSTWLGKLASFLKIGPNEECLLPAAKQFIEIANIYNTGSLNENTLIQNINQQHNVLKATVDCIIQTMWSVHEERLNALMKMDSISKSSLPTKHTKVLNSNLQLIKVQELLKLLRYLIFQCRLSCTTDLLQQIWDSMLKATFKPDFIVNDQTMLSKYQHQIVLPNDCDLCFRWFTLFFNDPIWLEYRYFIWDNYSVLNPKLMTNAGIKFVIQLFHRINSDNTFIISEFNAPSTIKLLTATSSSLSFTLVNPTVPTTIPTVGINSSMSTVNIKLVNLKQLWNFILYSKKSVYNKTCKLLRHLYTNHISNVDLNRRKDFHIDIMNLCYAHIKAAYNELISSIKKQTSFEVTLPSKLSLSCNPEIESSVFKRILRILKLLKQFTTRLNIEMSVNDIDHCIPLKRSWIGSSFFLTVTCHTMPFLFHASSNDNNEDIVENNKQIDFLDDKTTTITLLVHGNVTLGELRAYLYDFCINGFTANTANVSVPTTMNNNNNTAVSNSNGISSSTGNASDSSSSSGIHCQDSNNILHSMTNSLYQLELSIINKRQTNSVFLLSHNTDRELLVNLLIFLPNWTKKFLDNRDQVNNDAPFIHLELSAKLVYGYISNNYELSTSLTESSTTAPASSLLSRYCLKGFDATEVLTTQQRTNDITLDPLCVTARSNTSNDSNIEEKSDREMASELTIIDSIIDRNLEQEQLANNSNNNNKGGTLFIENKSNIDNSDPLGFTQQLDSDPNREFILNSDQRIEFLLNLSRIALTLNHPNVYHSVMDLLSCMPLHKKLTKFIEDSLIQLVVDKKTNGCDEPSTEPLLSQTWFDDLLKKPNASIGIFNAFSKHVILENTPNFIELLYTLQVLYCLMMPSHWSNSINITLLLLRGGALNLLLSSPYLISSFPLEPLYSPSLNSQNSNFSSSPSTNATTTSLSPSCFVTPFTNNNNDNDNAQIIVYDITVHWKLLCQIRLWLLRIIHVLLLTTANALVLHKLNITPDEFKKSSFYKLLTTSLLLSVKNPNLLSDALQSSLLSLQLSSVTSTTKTMNVDDVEEDVGVDHTEQNIECICKLLLHTYKLATCSTHPVLGGNYFLLLNSVRVAQMTTEFNVPLNEIENCWLKCNYSTLTNLCLTGWQTRYGCENLMEYFKDFNMKHDRIMKLSSWCTEMNNTQENNLLKNKSPSENVLSFNSSSEFLLAENKVKADTNDIIQPIDHSSSTFDHNLSSSTHLCLSVLSLLPCESELSSTVSHSSSSSPLSPTHQLHSFSSSSSYSSNNDNIGGDGKKNTKNKSRSSASTSTSSSSNSTRGSNKANCKGLSKLSFCDFHKQCFHSFRSGNTQGSVIIEALNCIPWYQCLFPQYDFHTFLNSPLSDRMLISNLSENYSVSDHRSRRIHRSNNHHKHSYKLHCYQPVLHPHCPPLQSHFYNYNYRLTGADFLQDLLFSDSLTIRLSTRHCVLMLLTLAAHNNGNNIYCALEQLFNWLPDYVPSKISQSDEYFNLLVQLIPFMRCHEHFLQSTRHWLTEEVVWLRAMVINRHMGSYEASVSNSFIDDVLHCPTTPESVVQDSLVSSTKKEWITFATCRPDKIIHQFHDIPIEEKDLLICGHLRVWVALYQCFIDSSSSLLQLLTEDESKEINDLLKGCVDLNKIDDYHITCVDNNLRTVNTNALDYNNLSGYSMNQLCLVKDILEFILFPASKRYNEIRGSKVSSQVTNQHHIMNSNLENNNSSDSSSKNLTTHFSTSSNLSCSRNLMKCSFDFLLSLTIFNPLVNQLLTSMLYDLVFCANARPMNFNWDYNFGINSSNPTSSLPSSSLFSDNDKNYWTGHHQIHHGDYDRNDNDMNTKAHHFVGLKNGGATCYMNSIIQQLFTLDPIRDCVLSANPEFLLSSSECNETNKVVNSSSTTTCSDDVKPNIVSSSCNTTQSNISHEPGSNPLSKEKIHHLNVLYHMQTIFGHLAYSRIKYYAPVEFWRNFKFRAEAVHVRDQHDALEFFQILGNDLDEALDLCKLPKIVEVVLGGKFADQKICLDCPHRYTSYESFTTLNVDILDHRNLLDSLEQYVKGELLEGENAYNCRMCNKKIPILKRMCIQKLPLVLTIQLKRFDYDWEQGVSLKFNNYCEFPRHLDMFPYTAQGLKDSLDSSFNGIVDGINSNNNDVDSAVANDNDGTFVSTPDNQARTDEVKQVINIINSDEQIDDTNPCTKYNLRGVVVHSGQASSGHYYSFIRHYRPKTKTYKWYKYDDHNVIPVRLDKDKEAVDQWFGGEWKAPQHDMPKFSHLRSGKRWWSAYLLFYEREDFSEQIKKIPIPKLGSTSKQSRLTKRVQDIVDWQNIEHLHYRIQFNPLLPEFIYQLINKNVQLCMVRSVQL</sequence>
<proteinExistence type="predicted"/>
<dbReference type="GO" id="GO:0005634">
    <property type="term" value="C:nucleus"/>
    <property type="evidence" value="ECO:0007669"/>
    <property type="project" value="TreeGrafter"/>
</dbReference>
<dbReference type="InterPro" id="IPR050164">
    <property type="entry name" value="Peptidase_C19"/>
</dbReference>
<dbReference type="GO" id="GO:0016579">
    <property type="term" value="P:protein deubiquitination"/>
    <property type="evidence" value="ECO:0007669"/>
    <property type="project" value="InterPro"/>
</dbReference>
<dbReference type="STRING" id="6182.A0A4Z2D8C3"/>
<dbReference type="InterPro" id="IPR038765">
    <property type="entry name" value="Papain-like_cys_pep_sf"/>
</dbReference>
<dbReference type="Pfam" id="PF25010">
    <property type="entry name" value="ARM_UBP24_USP9X-Y"/>
    <property type="match status" value="1"/>
</dbReference>
<dbReference type="OrthoDB" id="289038at2759"/>
<gene>
    <name evidence="6" type="ORF">EWB00_003517</name>
</gene>
<evidence type="ECO:0000259" key="5">
    <source>
        <dbReference type="PROSITE" id="PS50235"/>
    </source>
</evidence>
<dbReference type="SUPFAM" id="SSF54001">
    <property type="entry name" value="Cysteine proteinases"/>
    <property type="match status" value="1"/>
</dbReference>
<dbReference type="Proteomes" id="UP000311919">
    <property type="component" value="Unassembled WGS sequence"/>
</dbReference>
<dbReference type="InterPro" id="IPR056850">
    <property type="entry name" value="ARM_UBP34_24_USP9X_Y"/>
</dbReference>